<dbReference type="OrthoDB" id="10268034at2759"/>
<feature type="transmembrane region" description="Helical" evidence="6">
    <location>
        <begin position="467"/>
        <end position="484"/>
    </location>
</feature>
<evidence type="ECO:0000313" key="8">
    <source>
        <dbReference type="EMBL" id="EFN53099.1"/>
    </source>
</evidence>
<dbReference type="InterPro" id="IPR027417">
    <property type="entry name" value="P-loop_NTPase"/>
</dbReference>
<dbReference type="InterPro" id="IPR032305">
    <property type="entry name" value="GTP-bd_M"/>
</dbReference>
<dbReference type="eggNOG" id="KOG0410">
    <property type="taxonomic scope" value="Eukaryota"/>
</dbReference>
<dbReference type="GO" id="GO:0043022">
    <property type="term" value="F:ribosome binding"/>
    <property type="evidence" value="ECO:0007669"/>
    <property type="project" value="TreeGrafter"/>
</dbReference>
<dbReference type="Proteomes" id="UP000008141">
    <property type="component" value="Unassembled WGS sequence"/>
</dbReference>
<evidence type="ECO:0000256" key="4">
    <source>
        <dbReference type="ARBA" id="ARBA00023134"/>
    </source>
</evidence>
<feature type="transmembrane region" description="Helical" evidence="6">
    <location>
        <begin position="549"/>
        <end position="571"/>
    </location>
</feature>
<feature type="domain" description="Hflx-type G" evidence="7">
    <location>
        <begin position="211"/>
        <end position="410"/>
    </location>
</feature>
<evidence type="ECO:0000256" key="1">
    <source>
        <dbReference type="ARBA" id="ARBA00022723"/>
    </source>
</evidence>
<sequence length="609" mass="66741">MQRLLLSNYSLLEACKLAESLEGTAPEYVQVGSASRLRPSPSTFFGRGQVEAVQARVAATQPHRVFVNHVLSGVQQRNLERALQRPVLDRVALIIEIFSQRARTAEARLQVELASLEYKASRLVRVVDAATGKRAAFGLAGEASEIVSARERGRSGSGAGGLGGAGGQGESELQLQRRRVADRRKQLLRKLEEVRKTRGVQRAARRRSGKPQVAIVGYTNAGKSSLLSALSKCGEAEAGVEDKLFATLDPTLRRVMLPGSGRDVVLSDTVGFISDLPTQLIEAFQATLEEVTEADLLLHVLDASSPQVLQQRAAVLGVLRGLGVPEARLREGVIEVWNKMDQLPGQLAAGPVAGEQQLGERQLPPAVEALLASDAAAAGYRPTAVATSVLQNEGLSEVLAAVESKPHPAQQPAEMVAVRQPAAGAAPAPPAKLTPQVVLHDRANLVALPTIGCMVLAGLLGYIDTLLVTKAFIVYIVGDLFWLILEPKAVPSRPRVIIWHHAVTFLLLQIPLRHPQLGRYTCMDGLIEWNTFFLIARRQFPRCYRAFNFLYWATFYPMRLALFPLLLPLFWREMQNGYAWWETAAVMGTQVSLCIFNCWFLIASWTRRR</sequence>
<evidence type="ECO:0000256" key="2">
    <source>
        <dbReference type="ARBA" id="ARBA00022741"/>
    </source>
</evidence>
<dbReference type="PANTHER" id="PTHR10229:SF8">
    <property type="entry name" value="GTPASE HFLX"/>
    <property type="match status" value="1"/>
</dbReference>
<protein>
    <recommendedName>
        <fullName evidence="7">Hflx-type G domain-containing protein</fullName>
    </recommendedName>
</protein>
<keyword evidence="4" id="KW-0342">GTP-binding</keyword>
<dbReference type="InterPro" id="IPR006073">
    <property type="entry name" value="GTP-bd"/>
</dbReference>
<name>E1ZMF1_CHLVA</name>
<dbReference type="PROSITE" id="PS51705">
    <property type="entry name" value="G_HFLX"/>
    <property type="match status" value="1"/>
</dbReference>
<keyword evidence="2" id="KW-0547">Nucleotide-binding</keyword>
<dbReference type="InterPro" id="IPR025121">
    <property type="entry name" value="GTPase_HflX_N"/>
</dbReference>
<dbReference type="InterPro" id="IPR042108">
    <property type="entry name" value="GTPase_HflX_N_sf"/>
</dbReference>
<feature type="region of interest" description="Disordered" evidence="5">
    <location>
        <begin position="150"/>
        <end position="174"/>
    </location>
</feature>
<keyword evidence="6" id="KW-1133">Transmembrane helix</keyword>
<dbReference type="KEGG" id="cvr:CHLNCDRAFT_137429"/>
<feature type="transmembrane region" description="Helical" evidence="6">
    <location>
        <begin position="583"/>
        <end position="603"/>
    </location>
</feature>
<dbReference type="GO" id="GO:0005525">
    <property type="term" value="F:GTP binding"/>
    <property type="evidence" value="ECO:0007669"/>
    <property type="project" value="UniProtKB-KW"/>
</dbReference>
<dbReference type="Pfam" id="PF01926">
    <property type="entry name" value="MMR_HSR1"/>
    <property type="match status" value="1"/>
</dbReference>
<dbReference type="FunCoup" id="E1ZMF1">
    <property type="interactions" value="299"/>
</dbReference>
<dbReference type="EMBL" id="GL433853">
    <property type="protein sequence ID" value="EFN53099.1"/>
    <property type="molecule type" value="Genomic_DNA"/>
</dbReference>
<keyword evidence="9" id="KW-1185">Reference proteome</keyword>
<evidence type="ECO:0000259" key="7">
    <source>
        <dbReference type="PROSITE" id="PS51705"/>
    </source>
</evidence>
<keyword evidence="6" id="KW-0812">Transmembrane</keyword>
<dbReference type="InParanoid" id="E1ZMF1"/>
<dbReference type="Gene3D" id="3.40.50.300">
    <property type="entry name" value="P-loop containing nucleotide triphosphate hydrolases"/>
    <property type="match status" value="1"/>
</dbReference>
<keyword evidence="3" id="KW-0460">Magnesium</keyword>
<feature type="compositionally biased region" description="Gly residues" evidence="5">
    <location>
        <begin position="155"/>
        <end position="169"/>
    </location>
</feature>
<accession>E1ZMF1</accession>
<dbReference type="GO" id="GO:0046872">
    <property type="term" value="F:metal ion binding"/>
    <property type="evidence" value="ECO:0007669"/>
    <property type="project" value="UniProtKB-KW"/>
</dbReference>
<dbReference type="SUPFAM" id="SSF52540">
    <property type="entry name" value="P-loop containing nucleoside triphosphate hydrolases"/>
    <property type="match status" value="1"/>
</dbReference>
<dbReference type="CDD" id="cd01878">
    <property type="entry name" value="HflX"/>
    <property type="match status" value="1"/>
</dbReference>
<dbReference type="InterPro" id="IPR030394">
    <property type="entry name" value="G_HFLX_dom"/>
</dbReference>
<dbReference type="PANTHER" id="PTHR10229">
    <property type="entry name" value="GTP-BINDING PROTEIN HFLX"/>
    <property type="match status" value="1"/>
</dbReference>
<organism evidence="9">
    <name type="scientific">Chlorella variabilis</name>
    <name type="common">Green alga</name>
    <dbReference type="NCBI Taxonomy" id="554065"/>
    <lineage>
        <taxon>Eukaryota</taxon>
        <taxon>Viridiplantae</taxon>
        <taxon>Chlorophyta</taxon>
        <taxon>core chlorophytes</taxon>
        <taxon>Trebouxiophyceae</taxon>
        <taxon>Chlorellales</taxon>
        <taxon>Chlorellaceae</taxon>
        <taxon>Chlorella clade</taxon>
        <taxon>Chlorella</taxon>
    </lineage>
</organism>
<dbReference type="HAMAP" id="MF_00900">
    <property type="entry name" value="GTPase_HflX"/>
    <property type="match status" value="1"/>
</dbReference>
<dbReference type="PRINTS" id="PR00326">
    <property type="entry name" value="GTP1OBG"/>
</dbReference>
<dbReference type="InterPro" id="IPR016496">
    <property type="entry name" value="GTPase_HflX"/>
</dbReference>
<evidence type="ECO:0000313" key="9">
    <source>
        <dbReference type="Proteomes" id="UP000008141"/>
    </source>
</evidence>
<keyword evidence="6" id="KW-0472">Membrane</keyword>
<proteinExistence type="inferred from homology"/>
<evidence type="ECO:0000256" key="5">
    <source>
        <dbReference type="SAM" id="MobiDB-lite"/>
    </source>
</evidence>
<evidence type="ECO:0000256" key="6">
    <source>
        <dbReference type="SAM" id="Phobius"/>
    </source>
</evidence>
<evidence type="ECO:0000256" key="3">
    <source>
        <dbReference type="ARBA" id="ARBA00022842"/>
    </source>
</evidence>
<dbReference type="Gene3D" id="3.40.50.11060">
    <property type="entry name" value="GTPase HflX, N-terminal domain"/>
    <property type="match status" value="1"/>
</dbReference>
<dbReference type="GeneID" id="17352408"/>
<dbReference type="GO" id="GO:0005737">
    <property type="term" value="C:cytoplasm"/>
    <property type="evidence" value="ECO:0007669"/>
    <property type="project" value="TreeGrafter"/>
</dbReference>
<reference evidence="8 9" key="1">
    <citation type="journal article" date="2010" name="Plant Cell">
        <title>The Chlorella variabilis NC64A genome reveals adaptation to photosymbiosis, coevolution with viruses, and cryptic sex.</title>
        <authorList>
            <person name="Blanc G."/>
            <person name="Duncan G."/>
            <person name="Agarkova I."/>
            <person name="Borodovsky M."/>
            <person name="Gurnon J."/>
            <person name="Kuo A."/>
            <person name="Lindquist E."/>
            <person name="Lucas S."/>
            <person name="Pangilinan J."/>
            <person name="Polle J."/>
            <person name="Salamov A."/>
            <person name="Terry A."/>
            <person name="Yamada T."/>
            <person name="Dunigan D.D."/>
            <person name="Grigoriev I.V."/>
            <person name="Claverie J.M."/>
            <person name="Van Etten J.L."/>
        </authorList>
    </citation>
    <scope>NUCLEOTIDE SEQUENCE [LARGE SCALE GENOMIC DNA]</scope>
    <source>
        <strain evidence="8 9">NC64A</strain>
    </source>
</reference>
<gene>
    <name evidence="8" type="ORF">CHLNCDRAFT_137429</name>
</gene>
<dbReference type="Pfam" id="PF13167">
    <property type="entry name" value="GTP-bdg_N"/>
    <property type="match status" value="1"/>
</dbReference>
<dbReference type="AlphaFoldDB" id="E1ZMF1"/>
<dbReference type="Pfam" id="PF16360">
    <property type="entry name" value="GTP-bdg_M"/>
    <property type="match status" value="1"/>
</dbReference>
<keyword evidence="1" id="KW-0479">Metal-binding</keyword>
<dbReference type="STRING" id="554065.E1ZMF1"/>
<dbReference type="RefSeq" id="XP_005845201.1">
    <property type="nucleotide sequence ID" value="XM_005845139.1"/>
</dbReference>